<name>A0A9D2JZ90_9FIRM</name>
<gene>
    <name evidence="1" type="ORF">H9964_04165</name>
</gene>
<dbReference type="Proteomes" id="UP000824102">
    <property type="component" value="Unassembled WGS sequence"/>
</dbReference>
<dbReference type="EMBL" id="DXBB01000059">
    <property type="protein sequence ID" value="HIZ72756.1"/>
    <property type="molecule type" value="Genomic_DNA"/>
</dbReference>
<dbReference type="InterPro" id="IPR001451">
    <property type="entry name" value="Hexapep"/>
</dbReference>
<protein>
    <submittedName>
        <fullName evidence="1">CatB-related O-acetyltransferase</fullName>
    </submittedName>
</protein>
<evidence type="ECO:0000313" key="2">
    <source>
        <dbReference type="Proteomes" id="UP000824102"/>
    </source>
</evidence>
<reference evidence="1" key="2">
    <citation type="submission" date="2021-04" db="EMBL/GenBank/DDBJ databases">
        <authorList>
            <person name="Gilroy R."/>
        </authorList>
    </citation>
    <scope>NUCLEOTIDE SEQUENCE</scope>
    <source>
        <strain evidence="1">ChiW7-2402</strain>
    </source>
</reference>
<evidence type="ECO:0000313" key="1">
    <source>
        <dbReference type="EMBL" id="HIZ72756.1"/>
    </source>
</evidence>
<dbReference type="CDD" id="cd03349">
    <property type="entry name" value="LbH_XAT"/>
    <property type="match status" value="1"/>
</dbReference>
<dbReference type="AlphaFoldDB" id="A0A9D2JZ90"/>
<comment type="caution">
    <text evidence="1">The sequence shown here is derived from an EMBL/GenBank/DDBJ whole genome shotgun (WGS) entry which is preliminary data.</text>
</comment>
<proteinExistence type="predicted"/>
<accession>A0A9D2JZ90</accession>
<dbReference type="SUPFAM" id="SSF51161">
    <property type="entry name" value="Trimeric LpxA-like enzymes"/>
    <property type="match status" value="1"/>
</dbReference>
<dbReference type="PANTHER" id="PTHR43300:SF11">
    <property type="entry name" value="ACETYLTRANSFERASE RV3034C-RELATED"/>
    <property type="match status" value="1"/>
</dbReference>
<dbReference type="InterPro" id="IPR011004">
    <property type="entry name" value="Trimer_LpxA-like_sf"/>
</dbReference>
<dbReference type="Pfam" id="PF00132">
    <property type="entry name" value="Hexapep"/>
    <property type="match status" value="1"/>
</dbReference>
<dbReference type="InterPro" id="IPR050179">
    <property type="entry name" value="Trans_hexapeptide_repeat"/>
</dbReference>
<dbReference type="Gene3D" id="2.160.10.10">
    <property type="entry name" value="Hexapeptide repeat proteins"/>
    <property type="match status" value="1"/>
</dbReference>
<reference evidence="1" key="1">
    <citation type="journal article" date="2021" name="PeerJ">
        <title>Extensive microbial diversity within the chicken gut microbiome revealed by metagenomics and culture.</title>
        <authorList>
            <person name="Gilroy R."/>
            <person name="Ravi A."/>
            <person name="Getino M."/>
            <person name="Pursley I."/>
            <person name="Horton D.L."/>
            <person name="Alikhan N.F."/>
            <person name="Baker D."/>
            <person name="Gharbi K."/>
            <person name="Hall N."/>
            <person name="Watson M."/>
            <person name="Adriaenssens E.M."/>
            <person name="Foster-Nyarko E."/>
            <person name="Jarju S."/>
            <person name="Secka A."/>
            <person name="Antonio M."/>
            <person name="Oren A."/>
            <person name="Chaudhuri R.R."/>
            <person name="La Ragione R."/>
            <person name="Hildebrand F."/>
            <person name="Pallen M.J."/>
        </authorList>
    </citation>
    <scope>NUCLEOTIDE SEQUENCE</scope>
    <source>
        <strain evidence="1">ChiW7-2402</strain>
    </source>
</reference>
<organism evidence="1 2">
    <name type="scientific">Candidatus Gallimonas intestinavium</name>
    <dbReference type="NCBI Taxonomy" id="2838603"/>
    <lineage>
        <taxon>Bacteria</taxon>
        <taxon>Bacillati</taxon>
        <taxon>Bacillota</taxon>
        <taxon>Clostridia</taxon>
        <taxon>Candidatus Gallimonas</taxon>
    </lineage>
</organism>
<dbReference type="PANTHER" id="PTHR43300">
    <property type="entry name" value="ACETYLTRANSFERASE"/>
    <property type="match status" value="1"/>
</dbReference>
<sequence>MVNVSIGSFCSIADRCSIGGAIHPMEYVSTSPVFHEGGNILRKNFSKHPMQKTPRTVIEHDVWIGQGVFIKAGVTISTGAVIGMGSVVTNDVGSYEIWAGNPARLIRKRFDEEIIKGLLDSKWWELGDDKLSTYANYFNSPENFLREIEKHS</sequence>